<dbReference type="EMBL" id="ML986484">
    <property type="protein sequence ID" value="KAF2281030.1"/>
    <property type="molecule type" value="Genomic_DNA"/>
</dbReference>
<dbReference type="RefSeq" id="XP_033658567.1">
    <property type="nucleotide sequence ID" value="XM_033800521.1"/>
</dbReference>
<evidence type="ECO:0000313" key="3">
    <source>
        <dbReference type="EMBL" id="KAF2281030.1"/>
    </source>
</evidence>
<dbReference type="GeneID" id="54553696"/>
<dbReference type="InterPro" id="IPR011333">
    <property type="entry name" value="SKP1/BTB/POZ_sf"/>
</dbReference>
<evidence type="ECO:0000259" key="2">
    <source>
        <dbReference type="PROSITE" id="PS50097"/>
    </source>
</evidence>
<sequence length="317" mass="36615">MDALLKLYRNDSVPTSLPPCLRLDNSTKHDLSDDESVHLKILLEHAFGSDRRVQPPITKPDGLCVQHVYRIFKRRLGCDTMITVTCTGPDGSQLSFEWDVHQVFLQAGSRVLDEHLNPGGITNQSPPNQIALNYHPMMVDRLVTFFYTQTYQLDEGGLANRFHCISKAPEGYDPLSFAMKGIPYLGFHVAMYRMGEELEYPELMDIAFSKMVEQIIFKRRSTTRDLMEMVDLVYNLKFCNDKDNRLAALVVAAVVLYERKVWTQAQLIEFEEGVRAVSRFMVDWDNTVNRHRQILEREQTMGPKRKTRRTSNGHDRQ</sequence>
<evidence type="ECO:0000313" key="4">
    <source>
        <dbReference type="Proteomes" id="UP000800097"/>
    </source>
</evidence>
<dbReference type="OrthoDB" id="3785924at2759"/>
<keyword evidence="4" id="KW-1185">Reference proteome</keyword>
<reference evidence="3" key="1">
    <citation type="journal article" date="2020" name="Stud. Mycol.">
        <title>101 Dothideomycetes genomes: a test case for predicting lifestyles and emergence of pathogens.</title>
        <authorList>
            <person name="Haridas S."/>
            <person name="Albert R."/>
            <person name="Binder M."/>
            <person name="Bloem J."/>
            <person name="Labutti K."/>
            <person name="Salamov A."/>
            <person name="Andreopoulos B."/>
            <person name="Baker S."/>
            <person name="Barry K."/>
            <person name="Bills G."/>
            <person name="Bluhm B."/>
            <person name="Cannon C."/>
            <person name="Castanera R."/>
            <person name="Culley D."/>
            <person name="Daum C."/>
            <person name="Ezra D."/>
            <person name="Gonzalez J."/>
            <person name="Henrissat B."/>
            <person name="Kuo A."/>
            <person name="Liang C."/>
            <person name="Lipzen A."/>
            <person name="Lutzoni F."/>
            <person name="Magnuson J."/>
            <person name="Mondo S."/>
            <person name="Nolan M."/>
            <person name="Ohm R."/>
            <person name="Pangilinan J."/>
            <person name="Park H.-J."/>
            <person name="Ramirez L."/>
            <person name="Alfaro M."/>
            <person name="Sun H."/>
            <person name="Tritt A."/>
            <person name="Yoshinaga Y."/>
            <person name="Zwiers L.-H."/>
            <person name="Turgeon B."/>
            <person name="Goodwin S."/>
            <person name="Spatafora J."/>
            <person name="Crous P."/>
            <person name="Grigoriev I."/>
        </authorList>
    </citation>
    <scope>NUCLEOTIDE SEQUENCE</scope>
    <source>
        <strain evidence="3">CBS 379.55</strain>
    </source>
</reference>
<accession>A0A6A6JWN4</accession>
<protein>
    <recommendedName>
        <fullName evidence="2">BTB domain-containing protein</fullName>
    </recommendedName>
</protein>
<gene>
    <name evidence="3" type="ORF">EI97DRAFT_454251</name>
</gene>
<dbReference type="PROSITE" id="PS50097">
    <property type="entry name" value="BTB"/>
    <property type="match status" value="1"/>
</dbReference>
<organism evidence="3 4">
    <name type="scientific">Westerdykella ornata</name>
    <dbReference type="NCBI Taxonomy" id="318751"/>
    <lineage>
        <taxon>Eukaryota</taxon>
        <taxon>Fungi</taxon>
        <taxon>Dikarya</taxon>
        <taxon>Ascomycota</taxon>
        <taxon>Pezizomycotina</taxon>
        <taxon>Dothideomycetes</taxon>
        <taxon>Pleosporomycetidae</taxon>
        <taxon>Pleosporales</taxon>
        <taxon>Sporormiaceae</taxon>
        <taxon>Westerdykella</taxon>
    </lineage>
</organism>
<evidence type="ECO:0000256" key="1">
    <source>
        <dbReference type="SAM" id="MobiDB-lite"/>
    </source>
</evidence>
<feature type="region of interest" description="Disordered" evidence="1">
    <location>
        <begin position="297"/>
        <end position="317"/>
    </location>
</feature>
<dbReference type="Proteomes" id="UP000800097">
    <property type="component" value="Unassembled WGS sequence"/>
</dbReference>
<dbReference type="InterPro" id="IPR000210">
    <property type="entry name" value="BTB/POZ_dom"/>
</dbReference>
<dbReference type="Gene3D" id="3.30.710.10">
    <property type="entry name" value="Potassium Channel Kv1.1, Chain A"/>
    <property type="match status" value="1"/>
</dbReference>
<dbReference type="AlphaFoldDB" id="A0A6A6JWN4"/>
<feature type="domain" description="BTB" evidence="2">
    <location>
        <begin position="78"/>
        <end position="155"/>
    </location>
</feature>
<proteinExistence type="predicted"/>
<name>A0A6A6JWN4_WESOR</name>